<evidence type="ECO:0000256" key="4">
    <source>
        <dbReference type="ARBA" id="ARBA00022989"/>
    </source>
</evidence>
<dbReference type="EMBL" id="CP001407">
    <property type="protein sequence ID" value="ACO26510.1"/>
    <property type="molecule type" value="Genomic_DNA"/>
</dbReference>
<feature type="transmembrane region" description="Helical" evidence="6">
    <location>
        <begin position="530"/>
        <end position="552"/>
    </location>
</feature>
<dbReference type="GO" id="GO:0055085">
    <property type="term" value="P:transmembrane transport"/>
    <property type="evidence" value="ECO:0007669"/>
    <property type="project" value="UniProtKB-UniRule"/>
</dbReference>
<evidence type="ECO:0000313" key="8">
    <source>
        <dbReference type="EMBL" id="ACO26510.1"/>
    </source>
</evidence>
<feature type="transmembrane region" description="Helical" evidence="6">
    <location>
        <begin position="616"/>
        <end position="637"/>
    </location>
</feature>
<dbReference type="InterPro" id="IPR027022">
    <property type="entry name" value="ABC_permease_BceB-typ"/>
</dbReference>
<comment type="subcellular location">
    <subcellularLocation>
        <location evidence="1 6">Cell membrane</location>
        <topology evidence="1 6">Multi-pass membrane protein</topology>
    </subcellularLocation>
</comment>
<evidence type="ECO:0000256" key="1">
    <source>
        <dbReference type="ARBA" id="ARBA00004651"/>
    </source>
</evidence>
<dbReference type="Proteomes" id="UP000002210">
    <property type="component" value="Chromosome"/>
</dbReference>
<evidence type="ECO:0000256" key="2">
    <source>
        <dbReference type="ARBA" id="ARBA00022475"/>
    </source>
</evidence>
<dbReference type="GO" id="GO:0005886">
    <property type="term" value="C:plasma membrane"/>
    <property type="evidence" value="ECO:0007669"/>
    <property type="project" value="UniProtKB-SubCell"/>
</dbReference>
<keyword evidence="3 6" id="KW-0812">Transmembrane</keyword>
<organism evidence="8 9">
    <name type="scientific">Bacillus cereus (strain 03BB102)</name>
    <dbReference type="NCBI Taxonomy" id="572264"/>
    <lineage>
        <taxon>Bacteria</taxon>
        <taxon>Bacillati</taxon>
        <taxon>Bacillota</taxon>
        <taxon>Bacilli</taxon>
        <taxon>Bacillales</taxon>
        <taxon>Bacillaceae</taxon>
        <taxon>Bacillus</taxon>
        <taxon>Bacillus cereus group</taxon>
    </lineage>
</organism>
<protein>
    <submittedName>
        <fullName evidence="8">ABC transporter, permease protein</fullName>
    </submittedName>
</protein>
<feature type="transmembrane region" description="Helical" evidence="6">
    <location>
        <begin position="18"/>
        <end position="35"/>
    </location>
</feature>
<dbReference type="PIRSF" id="PIRSF018968">
    <property type="entry name" value="ABC_permease_BceB"/>
    <property type="match status" value="1"/>
</dbReference>
<dbReference type="Pfam" id="PF02687">
    <property type="entry name" value="FtsX"/>
    <property type="match status" value="2"/>
</dbReference>
<dbReference type="InterPro" id="IPR052536">
    <property type="entry name" value="ABC-4_Integral_Memb_Prot"/>
</dbReference>
<accession>A0A158RHU5</accession>
<dbReference type="InterPro" id="IPR003838">
    <property type="entry name" value="ABC3_permease_C"/>
</dbReference>
<name>A0A158RHU5_BACC3</name>
<evidence type="ECO:0000256" key="6">
    <source>
        <dbReference type="PIRNR" id="PIRNR018968"/>
    </source>
</evidence>
<keyword evidence="2 6" id="KW-1003">Cell membrane</keyword>
<feature type="domain" description="ABC3 transporter permease C-terminal" evidence="7">
    <location>
        <begin position="536"/>
        <end position="637"/>
    </location>
</feature>
<evidence type="ECO:0000313" key="9">
    <source>
        <dbReference type="Proteomes" id="UP000002210"/>
    </source>
</evidence>
<evidence type="ECO:0000259" key="7">
    <source>
        <dbReference type="Pfam" id="PF02687"/>
    </source>
</evidence>
<comment type="similarity">
    <text evidence="6">Belongs to the ABC-4 integral membrane protein family.</text>
</comment>
<evidence type="ECO:0000256" key="5">
    <source>
        <dbReference type="ARBA" id="ARBA00023136"/>
    </source>
</evidence>
<feature type="transmembrane region" description="Helical" evidence="6">
    <location>
        <begin position="288"/>
        <end position="310"/>
    </location>
</feature>
<feature type="transmembrane region" description="Helical" evidence="6">
    <location>
        <begin position="152"/>
        <end position="176"/>
    </location>
</feature>
<evidence type="ECO:0000256" key="3">
    <source>
        <dbReference type="ARBA" id="ARBA00022692"/>
    </source>
</evidence>
<feature type="transmembrane region" description="Helical" evidence="6">
    <location>
        <begin position="231"/>
        <end position="255"/>
    </location>
</feature>
<dbReference type="KEGG" id="bcx:BCA_4968"/>
<feature type="transmembrane region" description="Helical" evidence="6">
    <location>
        <begin position="586"/>
        <end position="604"/>
    </location>
</feature>
<keyword evidence="6" id="KW-0813">Transport</keyword>
<feature type="transmembrane region" description="Helical" evidence="6">
    <location>
        <begin position="55"/>
        <end position="75"/>
    </location>
</feature>
<feature type="transmembrane region" description="Helical" evidence="6">
    <location>
        <begin position="106"/>
        <end position="132"/>
    </location>
</feature>
<dbReference type="PANTHER" id="PTHR46795:SF3">
    <property type="entry name" value="ABC TRANSPORTER PERMEASE"/>
    <property type="match status" value="1"/>
</dbReference>
<sequence length="649" mass="73494">MTLSSIALRNIQRNFKDYFVYFASMIFSIVIYFTFKALQYNSQMEKAAEASKKISGAFQVSSVMLIIFVAVFIIYSNGFFTRKRKKEVGLYSLLGIRKRQIGKMLFYENMLMGLMSLIIGIAIGSVLSKLFLELLVSMMGLNLNVHFEVPMDAIIDTVIIFFVIILYTSLQGYRLIYRFKLIELFRAEREGEAMPKGSVIMALISVFLIGSGYFLALMFMKAVKYADFMVIALYILLATVLGTYLLFMFFTVFVLKRARNNKSSFYNGMNMVTTSQLLYRIKGNAKSLATISILSAVTLTAVGTSVTMYYNTFTQSKAFTPYSYSYEKKDAELDKKVNTILAEEKQDHPVKDQFEIETVPVKGKFEGDKVDFILNMNYKISEKYQFISQSEFNKLAKKIDVETVNVATGEAFIYDSSYMEGHEFSPQYKGNKTVFQIGNEMKALTIQGANNTAITNLGELVVVVSDEMYAQAKQAFGTRVVKNIDVKDEKDSKLLTEKLTKVMPAGESEMVPSFRDFYTGFHMGLEGTGLMMFIGMFLGLVFLLATGSIIYFKQLTEANADRERYVVLRKVGVTKQEMKKAIAKQVSFIFAIPLVIGILHSLFALKGLGNILPFEIMIPLLISIGVYGVIYIGYYFITVRSYYKIVSTK</sequence>
<gene>
    <name evidence="8" type="ordered locus">BCA_4968</name>
</gene>
<dbReference type="RefSeq" id="WP_000176136.1">
    <property type="nucleotide sequence ID" value="NC_012472.1"/>
</dbReference>
<reference evidence="8 9" key="1">
    <citation type="submission" date="2009-02" db="EMBL/GenBank/DDBJ databases">
        <title>Genome sequence of Bacillus cereus 03BB102.</title>
        <authorList>
            <person name="Dodson R.J."/>
            <person name="Jackson P."/>
            <person name="Munk A.C."/>
            <person name="Brettin T."/>
            <person name="Bruce D."/>
            <person name="Detter C."/>
            <person name="Tapia R."/>
            <person name="Han C."/>
            <person name="Sutton G."/>
            <person name="Sims D."/>
        </authorList>
    </citation>
    <scope>NUCLEOTIDE SEQUENCE [LARGE SCALE GENOMIC DNA]</scope>
    <source>
        <strain evidence="8 9">03BB102</strain>
    </source>
</reference>
<dbReference type="PATRIC" id="fig|572264.18.peg.4914"/>
<dbReference type="AlphaFoldDB" id="A0A158RHU5"/>
<keyword evidence="5 6" id="KW-0472">Membrane</keyword>
<dbReference type="PANTHER" id="PTHR46795">
    <property type="entry name" value="ABC TRANSPORTER PERMEASE-RELATED-RELATED"/>
    <property type="match status" value="1"/>
</dbReference>
<feature type="transmembrane region" description="Helical" evidence="6">
    <location>
        <begin position="197"/>
        <end position="219"/>
    </location>
</feature>
<feature type="domain" description="ABC3 transporter permease C-terminal" evidence="7">
    <location>
        <begin position="62"/>
        <end position="174"/>
    </location>
</feature>
<keyword evidence="4 6" id="KW-1133">Transmembrane helix</keyword>
<proteinExistence type="inferred from homology"/>